<dbReference type="Pfam" id="PF00447">
    <property type="entry name" value="HSF_DNA-bind"/>
    <property type="match status" value="1"/>
</dbReference>
<dbReference type="GO" id="GO:0043565">
    <property type="term" value="F:sequence-specific DNA binding"/>
    <property type="evidence" value="ECO:0007669"/>
    <property type="project" value="InterPro"/>
</dbReference>
<evidence type="ECO:0000313" key="13">
    <source>
        <dbReference type="EMBL" id="SCU94949.1"/>
    </source>
</evidence>
<evidence type="ECO:0000256" key="1">
    <source>
        <dbReference type="ARBA" id="ARBA00004123"/>
    </source>
</evidence>
<dbReference type="InterPro" id="IPR036388">
    <property type="entry name" value="WH-like_DNA-bd_sf"/>
</dbReference>
<dbReference type="InterPro" id="IPR036390">
    <property type="entry name" value="WH_DNA-bd_sf"/>
</dbReference>
<feature type="region of interest" description="Disordered" evidence="11">
    <location>
        <begin position="679"/>
        <end position="761"/>
    </location>
</feature>
<feature type="compositionally biased region" description="Polar residues" evidence="11">
    <location>
        <begin position="203"/>
        <end position="214"/>
    </location>
</feature>
<accession>A0A1G4JVI2</accession>
<dbReference type="GO" id="GO:0032993">
    <property type="term" value="C:protein-DNA complex"/>
    <property type="evidence" value="ECO:0007669"/>
    <property type="project" value="UniProtKB-ARBA"/>
</dbReference>
<dbReference type="GO" id="GO:0005634">
    <property type="term" value="C:nucleus"/>
    <property type="evidence" value="ECO:0007669"/>
    <property type="project" value="UniProtKB-SubCell"/>
</dbReference>
<dbReference type="OrthoDB" id="60033at2759"/>
<reference evidence="14" key="1">
    <citation type="submission" date="2016-03" db="EMBL/GenBank/DDBJ databases">
        <authorList>
            <person name="Devillers Hugo."/>
        </authorList>
    </citation>
    <scope>NUCLEOTIDE SEQUENCE [LARGE SCALE GENOMIC DNA]</scope>
</reference>
<evidence type="ECO:0000256" key="2">
    <source>
        <dbReference type="ARBA" id="ARBA00023015"/>
    </source>
</evidence>
<feature type="region of interest" description="Disordered" evidence="11">
    <location>
        <begin position="192"/>
        <end position="214"/>
    </location>
</feature>
<feature type="compositionally biased region" description="Low complexity" evidence="11">
    <location>
        <begin position="36"/>
        <end position="50"/>
    </location>
</feature>
<protein>
    <recommendedName>
        <fullName evidence="8">Heat shock transcription factor</fullName>
    </recommendedName>
    <alternativeName>
        <fullName evidence="9">Heat shock factor protein</fullName>
    </alternativeName>
</protein>
<keyword evidence="2" id="KW-0805">Transcription regulation</keyword>
<dbReference type="GO" id="GO:0003700">
    <property type="term" value="F:DNA-binding transcription factor activity"/>
    <property type="evidence" value="ECO:0007669"/>
    <property type="project" value="InterPro"/>
</dbReference>
<evidence type="ECO:0000256" key="11">
    <source>
        <dbReference type="SAM" id="MobiDB-lite"/>
    </source>
</evidence>
<feature type="compositionally biased region" description="Polar residues" evidence="11">
    <location>
        <begin position="704"/>
        <end position="714"/>
    </location>
</feature>
<keyword evidence="3" id="KW-0238">DNA-binding</keyword>
<evidence type="ECO:0000256" key="9">
    <source>
        <dbReference type="ARBA" id="ARBA00084017"/>
    </source>
</evidence>
<feature type="region of interest" description="Disordered" evidence="11">
    <location>
        <begin position="275"/>
        <end position="302"/>
    </location>
</feature>
<evidence type="ECO:0000256" key="3">
    <source>
        <dbReference type="ARBA" id="ARBA00023125"/>
    </source>
</evidence>
<feature type="region of interest" description="Disordered" evidence="11">
    <location>
        <begin position="135"/>
        <end position="154"/>
    </location>
</feature>
<evidence type="ECO:0000313" key="14">
    <source>
        <dbReference type="Proteomes" id="UP000191144"/>
    </source>
</evidence>
<dbReference type="InterPro" id="IPR000232">
    <property type="entry name" value="HSF_DNA-bd"/>
</dbReference>
<evidence type="ECO:0000256" key="7">
    <source>
        <dbReference type="ARBA" id="ARBA00062447"/>
    </source>
</evidence>
<evidence type="ECO:0000256" key="8">
    <source>
        <dbReference type="ARBA" id="ARBA00068818"/>
    </source>
</evidence>
<dbReference type="SMART" id="SM00415">
    <property type="entry name" value="HSF"/>
    <property type="match status" value="1"/>
</dbReference>
<dbReference type="Gene3D" id="1.10.10.10">
    <property type="entry name" value="Winged helix-like DNA-binding domain superfamily/Winged helix DNA-binding domain"/>
    <property type="match status" value="1"/>
</dbReference>
<feature type="compositionally biased region" description="Polar residues" evidence="11">
    <location>
        <begin position="575"/>
        <end position="592"/>
    </location>
</feature>
<evidence type="ECO:0000259" key="12">
    <source>
        <dbReference type="PROSITE" id="PS00434"/>
    </source>
</evidence>
<sequence>MAVDESSSQGVPEQPRKNRTAGIQGSAAEQEDDKPATNTQNTETSATATNSTSMVANTAFVQKLYNMLEDPAMRELIWWAPSETSFLIHPTERFSKALATYFKHANMASFVRQLNMYGFHKVNDHNKAIQQSLRTKTDMTSTAPRSSSNQTKAISTEPDLYENTQSIAANVWEFRHSSSAFRRGDIESLKFIKRRSSRHNPSNRKNSNSTISTPLEYTAPTTDHLVEQAPGLYRSGSHIDVAHGCLFGTMGQSSSTPSTAGLIQAPTDYFGATYQQHPQQQQHQQSGKLLPPASHTQQQQPIHQTMVQAPSQSYFHWQERPSLSNKVSDITQASLSQLARPENYAAQTNFEFAVEDLRNTNMDMIKLLELVHTLVSTPQQTPGNSENVKRVSTPVSSQTSSNEIGISPGSVSAQQQHSENLLSEISRLKNSAMNRLQRSAISQQNSRSVHSSIDHHTANPYHAYYSNRPGTFPKKNSFSSAAVSQVASAQLTPPPLQQYTQSNVHQAQHLPAAYLNPVGAQTDYFGPANAKVSGASGPYLMLNPFERKDSASLNKSRHLSVLMDPLAPAPINPAASMTTTSAPPNMSQQHSYYSGHPVASSHPLGPGGGTSKSDVKNLPTSNPDAYQEGKVLEKRPLSPSITEMPVHPLPVRGSVKSSLGSANNAVTYRPYFPYGTVPGAGRTSPSGAQSLQHPQMTMHGGMPQNKTQQQTSTRPLHVQRGPSPLNPHAGEMLEQESLENPARHAQSAAGQDLSANRRDETTGSLSGLYALLNYDGKEPPSKKVKL</sequence>
<keyword evidence="4" id="KW-0804">Transcription</keyword>
<organism evidence="13 14">
    <name type="scientific">Lachancea meyersii CBS 8951</name>
    <dbReference type="NCBI Taxonomy" id="1266667"/>
    <lineage>
        <taxon>Eukaryota</taxon>
        <taxon>Fungi</taxon>
        <taxon>Dikarya</taxon>
        <taxon>Ascomycota</taxon>
        <taxon>Saccharomycotina</taxon>
        <taxon>Saccharomycetes</taxon>
        <taxon>Saccharomycetales</taxon>
        <taxon>Saccharomycetaceae</taxon>
        <taxon>Lachancea</taxon>
    </lineage>
</organism>
<evidence type="ECO:0000256" key="6">
    <source>
        <dbReference type="ARBA" id="ARBA00059868"/>
    </source>
</evidence>
<feature type="region of interest" description="Disordered" evidence="11">
    <location>
        <begin position="1"/>
        <end position="50"/>
    </location>
</feature>
<dbReference type="Proteomes" id="UP000191144">
    <property type="component" value="Chromosome F"/>
</dbReference>
<comment type="subunit">
    <text evidence="7">Homotrimer. Homotrimerization increases the affinity of HSF1 to DNA.</text>
</comment>
<dbReference type="AlphaFoldDB" id="A0A1G4JVI2"/>
<gene>
    <name evidence="13" type="ORF">LAME_0F10066G</name>
</gene>
<feature type="domain" description="HSF-type DNA-binding" evidence="12">
    <location>
        <begin position="98"/>
        <end position="122"/>
    </location>
</feature>
<dbReference type="PROSITE" id="PS00434">
    <property type="entry name" value="HSF_DOMAIN"/>
    <property type="match status" value="1"/>
</dbReference>
<feature type="compositionally biased region" description="Polar residues" evidence="11">
    <location>
        <begin position="683"/>
        <end position="695"/>
    </location>
</feature>
<evidence type="ECO:0000256" key="10">
    <source>
        <dbReference type="RuleBase" id="RU004020"/>
    </source>
</evidence>
<feature type="compositionally biased region" description="Low complexity" evidence="11">
    <location>
        <begin position="275"/>
        <end position="285"/>
    </location>
</feature>
<feature type="compositionally biased region" description="Basic residues" evidence="11">
    <location>
        <begin position="192"/>
        <end position="202"/>
    </location>
</feature>
<name>A0A1G4JVI2_9SACH</name>
<keyword evidence="14" id="KW-1185">Reference proteome</keyword>
<feature type="region of interest" description="Disordered" evidence="11">
    <location>
        <begin position="572"/>
        <end position="645"/>
    </location>
</feature>
<comment type="function">
    <text evidence="6">DNA-binding transcription factor that specifically binds heat shock promoter elements (HSE) and activates transcription.</text>
</comment>
<dbReference type="FunFam" id="1.10.10.10:FF:000027">
    <property type="entry name" value="Heat shock transcription factor 1"/>
    <property type="match status" value="1"/>
</dbReference>
<feature type="compositionally biased region" description="Polar residues" evidence="11">
    <location>
        <begin position="1"/>
        <end position="11"/>
    </location>
</feature>
<dbReference type="PANTHER" id="PTHR10015:SF396">
    <property type="entry name" value="FLOCCULATION SUPPRESSION PROTEIN"/>
    <property type="match status" value="1"/>
</dbReference>
<dbReference type="PANTHER" id="PTHR10015">
    <property type="entry name" value="HEAT SHOCK TRANSCRIPTION FACTOR"/>
    <property type="match status" value="1"/>
</dbReference>
<feature type="compositionally biased region" description="Polar residues" evidence="11">
    <location>
        <begin position="377"/>
        <end position="386"/>
    </location>
</feature>
<dbReference type="SUPFAM" id="SSF46785">
    <property type="entry name" value="Winged helix' DNA-binding domain"/>
    <property type="match status" value="1"/>
</dbReference>
<feature type="region of interest" description="Disordered" evidence="11">
    <location>
        <begin position="377"/>
        <end position="419"/>
    </location>
</feature>
<comment type="similarity">
    <text evidence="10">Belongs to the HSF family.</text>
</comment>
<feature type="compositionally biased region" description="Polar residues" evidence="11">
    <location>
        <begin position="393"/>
        <end position="419"/>
    </location>
</feature>
<dbReference type="EMBL" id="LT598477">
    <property type="protein sequence ID" value="SCU94949.1"/>
    <property type="molecule type" value="Genomic_DNA"/>
</dbReference>
<proteinExistence type="inferred from homology"/>
<evidence type="ECO:0000256" key="5">
    <source>
        <dbReference type="ARBA" id="ARBA00023242"/>
    </source>
</evidence>
<evidence type="ECO:0000256" key="4">
    <source>
        <dbReference type="ARBA" id="ARBA00023163"/>
    </source>
</evidence>
<dbReference type="PRINTS" id="PR00056">
    <property type="entry name" value="HSFDOMAIN"/>
</dbReference>
<comment type="subcellular location">
    <subcellularLocation>
        <location evidence="1">Nucleus</location>
    </subcellularLocation>
</comment>
<keyword evidence="5" id="KW-0539">Nucleus</keyword>